<gene>
    <name evidence="2" type="ORF">PCANC_18831</name>
</gene>
<feature type="compositionally biased region" description="Polar residues" evidence="1">
    <location>
        <begin position="1"/>
        <end position="14"/>
    </location>
</feature>
<sequence>MDVDQSTTDNTEFSGTDDTEYLTDSEDDNLEPVPSDDAVRDIVQQLLSQGLKGPKIIEILRDQHGVSMSTSTLTRKRQAWGLRQHEIVIPPAPPPLLPAIRASLVSSHSKGLNLQEIHARLTKETGVTVCFRTIKRYLHRLHLKLNVNDLASGKVTLAQVHEAINHIRNYLLHSNTGYRRMKTLLSRNYNIQIPRQIVYDVLKDIDPEGMQARLRQTCKRRVF</sequence>
<dbReference type="PANTHER" id="PTHR46177:SF1">
    <property type="entry name" value="INTEGRASE CATALYTIC DOMAIN-CONTAINING PROTEIN"/>
    <property type="match status" value="1"/>
</dbReference>
<evidence type="ECO:0000313" key="2">
    <source>
        <dbReference type="EMBL" id="PLW32822.1"/>
    </source>
</evidence>
<dbReference type="EMBL" id="PGCJ01000314">
    <property type="protein sequence ID" value="PLW32822.1"/>
    <property type="molecule type" value="Genomic_DNA"/>
</dbReference>
<proteinExistence type="predicted"/>
<reference evidence="2 3" key="1">
    <citation type="submission" date="2017-11" db="EMBL/GenBank/DDBJ databases">
        <title>De novo assembly and phasing of dikaryotic genomes from two isolates of Puccinia coronata f. sp. avenae, the causal agent of oat crown rust.</title>
        <authorList>
            <person name="Miller M.E."/>
            <person name="Zhang Y."/>
            <person name="Omidvar V."/>
            <person name="Sperschneider J."/>
            <person name="Schwessinger B."/>
            <person name="Raley C."/>
            <person name="Palmer J.M."/>
            <person name="Garnica D."/>
            <person name="Upadhyaya N."/>
            <person name="Rathjen J."/>
            <person name="Taylor J.M."/>
            <person name="Park R.F."/>
            <person name="Dodds P.N."/>
            <person name="Hirsch C.D."/>
            <person name="Kianian S.F."/>
            <person name="Figueroa M."/>
        </authorList>
    </citation>
    <scope>NUCLEOTIDE SEQUENCE [LARGE SCALE GENOMIC DNA]</scope>
    <source>
        <strain evidence="2">12NC29</strain>
    </source>
</reference>
<dbReference type="Proteomes" id="UP000235388">
    <property type="component" value="Unassembled WGS sequence"/>
</dbReference>
<name>A0A2N5U522_9BASI</name>
<evidence type="ECO:0000313" key="3">
    <source>
        <dbReference type="Proteomes" id="UP000235388"/>
    </source>
</evidence>
<feature type="region of interest" description="Disordered" evidence="1">
    <location>
        <begin position="1"/>
        <end position="35"/>
    </location>
</feature>
<dbReference type="PANTHER" id="PTHR46177">
    <property type="entry name" value="INTEGRASE CATALYTIC DOMAIN-CONTAINING PROTEIN"/>
    <property type="match status" value="1"/>
</dbReference>
<dbReference type="AlphaFoldDB" id="A0A2N5U522"/>
<comment type="caution">
    <text evidence="2">The sequence shown here is derived from an EMBL/GenBank/DDBJ whole genome shotgun (WGS) entry which is preliminary data.</text>
</comment>
<organism evidence="2 3">
    <name type="scientific">Puccinia coronata f. sp. avenae</name>
    <dbReference type="NCBI Taxonomy" id="200324"/>
    <lineage>
        <taxon>Eukaryota</taxon>
        <taxon>Fungi</taxon>
        <taxon>Dikarya</taxon>
        <taxon>Basidiomycota</taxon>
        <taxon>Pucciniomycotina</taxon>
        <taxon>Pucciniomycetes</taxon>
        <taxon>Pucciniales</taxon>
        <taxon>Pucciniaceae</taxon>
        <taxon>Puccinia</taxon>
    </lineage>
</organism>
<dbReference type="STRING" id="200324.A0A2N5U522"/>
<feature type="compositionally biased region" description="Acidic residues" evidence="1">
    <location>
        <begin position="15"/>
        <end position="30"/>
    </location>
</feature>
<evidence type="ECO:0008006" key="4">
    <source>
        <dbReference type="Google" id="ProtNLM"/>
    </source>
</evidence>
<dbReference type="OrthoDB" id="2506360at2759"/>
<accession>A0A2N5U522</accession>
<evidence type="ECO:0000256" key="1">
    <source>
        <dbReference type="SAM" id="MobiDB-lite"/>
    </source>
</evidence>
<protein>
    <recommendedName>
        <fullName evidence="4">Clr5 domain-containing protein</fullName>
    </recommendedName>
</protein>
<keyword evidence="3" id="KW-1185">Reference proteome</keyword>